<dbReference type="Proteomes" id="UP000076796">
    <property type="component" value="Unassembled WGS sequence"/>
</dbReference>
<evidence type="ECO:0000313" key="2">
    <source>
        <dbReference type="Proteomes" id="UP000076796"/>
    </source>
</evidence>
<proteinExistence type="predicted"/>
<dbReference type="EMBL" id="LWMH01000001">
    <property type="protein sequence ID" value="KZS44895.1"/>
    <property type="molecule type" value="Genomic_DNA"/>
</dbReference>
<dbReference type="AlphaFoldDB" id="A0A168EWJ9"/>
<gene>
    <name evidence="1" type="ORF">AWU65_02615</name>
</gene>
<dbReference type="RefSeq" id="WP_063477399.1">
    <property type="nucleotide sequence ID" value="NZ_JBCMWP010000019.1"/>
</dbReference>
<organism evidence="1 2">
    <name type="scientific">Paenibacillus glucanolyticus</name>
    <dbReference type="NCBI Taxonomy" id="59843"/>
    <lineage>
        <taxon>Bacteria</taxon>
        <taxon>Bacillati</taxon>
        <taxon>Bacillota</taxon>
        <taxon>Bacilli</taxon>
        <taxon>Bacillales</taxon>
        <taxon>Paenibacillaceae</taxon>
        <taxon>Paenibacillus</taxon>
    </lineage>
</organism>
<comment type="caution">
    <text evidence="1">The sequence shown here is derived from an EMBL/GenBank/DDBJ whole genome shotgun (WGS) entry which is preliminary data.</text>
</comment>
<dbReference type="OrthoDB" id="2864584at2"/>
<reference evidence="1" key="1">
    <citation type="journal article" date="2016" name="Genome Announc.">
        <title>Draft genomes of two strains of Paenibacillus glucanolyticus with capability to degrade lignocellulose.</title>
        <authorList>
            <person name="Mathews S.L."/>
            <person name="Pawlak J."/>
            <person name="Grunden A.M."/>
        </authorList>
    </citation>
    <scope>NUCLEOTIDE SEQUENCE [LARGE SCALE GENOMIC DNA]</scope>
    <source>
        <strain evidence="1">SLM1</strain>
    </source>
</reference>
<sequence>MNETCRKCGHFDPLVEVCGINLSVENDVTHCKGFNRYINLLNEYTEQTGKFHTVATKRGLERAIPAYSDLNLEDVSNNDGSVESIFTFQGQRELIFNYGVNIATQIATENSIHLNVLQYETNSLGSPEKIREYFDDKQRFKNSKEHYWMSDTPIEVW</sequence>
<accession>A0A168EWJ9</accession>
<evidence type="ECO:0000313" key="1">
    <source>
        <dbReference type="EMBL" id="KZS44895.1"/>
    </source>
</evidence>
<protein>
    <submittedName>
        <fullName evidence="1">Uncharacterized protein</fullName>
    </submittedName>
</protein>
<name>A0A168EWJ9_9BACL</name>
<keyword evidence="2" id="KW-1185">Reference proteome</keyword>